<dbReference type="Proteomes" id="UP000547528">
    <property type="component" value="Unassembled WGS sequence"/>
</dbReference>
<sequence>MKSTVTAEQFDSTFDQGGDVTAALDVDKARRPGQEQQPRRPGS</sequence>
<feature type="compositionally biased region" description="Polar residues" evidence="1">
    <location>
        <begin position="1"/>
        <end position="15"/>
    </location>
</feature>
<dbReference type="AlphaFoldDB" id="A0A7W5XKG1"/>
<evidence type="ECO:0000313" key="3">
    <source>
        <dbReference type="Proteomes" id="UP000547528"/>
    </source>
</evidence>
<reference evidence="2 3" key="1">
    <citation type="submission" date="2020-08" db="EMBL/GenBank/DDBJ databases">
        <title>Sequencing the genomes of 1000 actinobacteria strains.</title>
        <authorList>
            <person name="Klenk H.-P."/>
        </authorList>
    </citation>
    <scope>NUCLEOTIDE SEQUENCE [LARGE SCALE GENOMIC DNA]</scope>
    <source>
        <strain evidence="2 3">DSM 28238</strain>
    </source>
</reference>
<keyword evidence="3" id="KW-1185">Reference proteome</keyword>
<proteinExistence type="predicted"/>
<name>A0A7W5XKG1_9MICC</name>
<comment type="caution">
    <text evidence="2">The sequence shown here is derived from an EMBL/GenBank/DDBJ whole genome shotgun (WGS) entry which is preliminary data.</text>
</comment>
<feature type="compositionally biased region" description="Low complexity" evidence="1">
    <location>
        <begin position="34"/>
        <end position="43"/>
    </location>
</feature>
<feature type="region of interest" description="Disordered" evidence="1">
    <location>
        <begin position="1"/>
        <end position="43"/>
    </location>
</feature>
<dbReference type="RefSeq" id="WP_281376206.1">
    <property type="nucleotide sequence ID" value="NZ_BAABKR010000001.1"/>
</dbReference>
<protein>
    <submittedName>
        <fullName evidence="2">Uncharacterized protein</fullName>
    </submittedName>
</protein>
<dbReference type="EMBL" id="JACIBT010000002">
    <property type="protein sequence ID" value="MBB3667547.1"/>
    <property type="molecule type" value="Genomic_DNA"/>
</dbReference>
<evidence type="ECO:0000256" key="1">
    <source>
        <dbReference type="SAM" id="MobiDB-lite"/>
    </source>
</evidence>
<accession>A0A7W5XKG1</accession>
<organism evidence="2 3">
    <name type="scientific">Garicola koreensis</name>
    <dbReference type="NCBI Taxonomy" id="1262554"/>
    <lineage>
        <taxon>Bacteria</taxon>
        <taxon>Bacillati</taxon>
        <taxon>Actinomycetota</taxon>
        <taxon>Actinomycetes</taxon>
        <taxon>Micrococcales</taxon>
        <taxon>Micrococcaceae</taxon>
        <taxon>Garicola</taxon>
    </lineage>
</organism>
<evidence type="ECO:0000313" key="2">
    <source>
        <dbReference type="EMBL" id="MBB3667547.1"/>
    </source>
</evidence>
<gene>
    <name evidence="2" type="ORF">FHX47_001166</name>
</gene>